<comment type="caution">
    <text evidence="6">The sequence shown here is derived from an EMBL/GenBank/DDBJ whole genome shotgun (WGS) entry which is preliminary data.</text>
</comment>
<keyword evidence="3" id="KW-0328">Glycosyltransferase</keyword>
<dbReference type="Proteomes" id="UP000470470">
    <property type="component" value="Unassembled WGS sequence"/>
</dbReference>
<dbReference type="SUPFAM" id="SSF53448">
    <property type="entry name" value="Nucleotide-diphospho-sugar transferases"/>
    <property type="match status" value="1"/>
</dbReference>
<organism evidence="6 7">
    <name type="scientific">Goekera deserti</name>
    <dbReference type="NCBI Taxonomy" id="2497753"/>
    <lineage>
        <taxon>Bacteria</taxon>
        <taxon>Bacillati</taxon>
        <taxon>Actinomycetota</taxon>
        <taxon>Actinomycetes</taxon>
        <taxon>Geodermatophilales</taxon>
        <taxon>Geodermatophilaceae</taxon>
        <taxon>Goekera</taxon>
    </lineage>
</organism>
<proteinExistence type="inferred from homology"/>
<evidence type="ECO:0000256" key="2">
    <source>
        <dbReference type="ARBA" id="ARBA00006739"/>
    </source>
</evidence>
<dbReference type="Pfam" id="PF13641">
    <property type="entry name" value="Glyco_tranf_2_3"/>
    <property type="match status" value="1"/>
</dbReference>
<dbReference type="GO" id="GO:0016757">
    <property type="term" value="F:glycosyltransferase activity"/>
    <property type="evidence" value="ECO:0007669"/>
    <property type="project" value="UniProtKB-KW"/>
</dbReference>
<keyword evidence="5" id="KW-0812">Transmembrane</keyword>
<evidence type="ECO:0000313" key="6">
    <source>
        <dbReference type="EMBL" id="NEL52600.1"/>
    </source>
</evidence>
<dbReference type="EMBL" id="JAAGWK010000002">
    <property type="protein sequence ID" value="NEL52600.1"/>
    <property type="molecule type" value="Genomic_DNA"/>
</dbReference>
<comment type="pathway">
    <text evidence="1">Cell wall biogenesis; cell wall polysaccharide biosynthesis.</text>
</comment>
<evidence type="ECO:0000256" key="3">
    <source>
        <dbReference type="ARBA" id="ARBA00022676"/>
    </source>
</evidence>
<dbReference type="InterPro" id="IPR029044">
    <property type="entry name" value="Nucleotide-diphossugar_trans"/>
</dbReference>
<gene>
    <name evidence="6" type="ORF">G1H19_01045</name>
</gene>
<feature type="transmembrane region" description="Helical" evidence="5">
    <location>
        <begin position="325"/>
        <end position="344"/>
    </location>
</feature>
<dbReference type="PANTHER" id="PTHR43179">
    <property type="entry name" value="RHAMNOSYLTRANSFERASE WBBL"/>
    <property type="match status" value="1"/>
</dbReference>
<name>A0A7K3W9T2_9ACTN</name>
<dbReference type="AlphaFoldDB" id="A0A7K3W9T2"/>
<protein>
    <submittedName>
        <fullName evidence="6">Glycosyltransferase</fullName>
    </submittedName>
</protein>
<keyword evidence="7" id="KW-1185">Reference proteome</keyword>
<evidence type="ECO:0000256" key="1">
    <source>
        <dbReference type="ARBA" id="ARBA00004776"/>
    </source>
</evidence>
<evidence type="ECO:0000313" key="7">
    <source>
        <dbReference type="Proteomes" id="UP000470470"/>
    </source>
</evidence>
<accession>A0A7K3W9T2</accession>
<sequence length="349" mass="37555">MPPCPASHPWRSPVDVGAIVLAYGDQPYLVEVVDRILASTGVDVEVVVVDNGCTSPSLDPLRHRPGVLLLSPGTNTGFTGGCNLGAAATSAPVLAFVNSDALVEPDALAALAEVARRPSVGLASASLRLASDPTLLNTSGNPVHVLGLSWAGHLGEPAADHAVEGPITSATGAAVAARREVWDALGGFTTEFFAYCEDADLSLRCWQQGWDVVYVPTAVVAHHYEFGRNTAKFYLLERNRLAMVLSLWSRRTLLLLAPVLVAFELAMLAVAAAGGWLPAKLRGYRWLLGHRRWLRDHRRDVQSVRRRSDRELAHLLTARFDQSVLPLPVGGGLLNAAMAGYWSVVRRLL</sequence>
<evidence type="ECO:0000256" key="5">
    <source>
        <dbReference type="SAM" id="Phobius"/>
    </source>
</evidence>
<feature type="transmembrane region" description="Helical" evidence="5">
    <location>
        <begin position="253"/>
        <end position="277"/>
    </location>
</feature>
<dbReference type="Gene3D" id="3.90.550.10">
    <property type="entry name" value="Spore Coat Polysaccharide Biosynthesis Protein SpsA, Chain A"/>
    <property type="match status" value="1"/>
</dbReference>
<keyword evidence="4 6" id="KW-0808">Transferase</keyword>
<keyword evidence="5" id="KW-0472">Membrane</keyword>
<dbReference type="PANTHER" id="PTHR43179:SF12">
    <property type="entry name" value="GALACTOFURANOSYLTRANSFERASE GLFT2"/>
    <property type="match status" value="1"/>
</dbReference>
<comment type="similarity">
    <text evidence="2">Belongs to the glycosyltransferase 2 family.</text>
</comment>
<keyword evidence="5" id="KW-1133">Transmembrane helix</keyword>
<evidence type="ECO:0000256" key="4">
    <source>
        <dbReference type="ARBA" id="ARBA00022679"/>
    </source>
</evidence>
<reference evidence="6 7" key="1">
    <citation type="submission" date="2020-02" db="EMBL/GenBank/DDBJ databases">
        <title>The whole genome sequence of CPCC 205119.</title>
        <authorList>
            <person name="Jiang Z."/>
        </authorList>
    </citation>
    <scope>NUCLEOTIDE SEQUENCE [LARGE SCALE GENOMIC DNA]</scope>
    <source>
        <strain evidence="6 7">CPCC 205119</strain>
    </source>
</reference>